<organism evidence="2 3">
    <name type="scientific">Symmachiella dynata</name>
    <dbReference type="NCBI Taxonomy" id="2527995"/>
    <lineage>
        <taxon>Bacteria</taxon>
        <taxon>Pseudomonadati</taxon>
        <taxon>Planctomycetota</taxon>
        <taxon>Planctomycetia</taxon>
        <taxon>Planctomycetales</taxon>
        <taxon>Planctomycetaceae</taxon>
        <taxon>Symmachiella</taxon>
    </lineage>
</organism>
<dbReference type="Gene3D" id="3.60.21.10">
    <property type="match status" value="1"/>
</dbReference>
<dbReference type="RefSeq" id="WP_145376413.1">
    <property type="nucleotide sequence ID" value="NZ_CP036276.1"/>
</dbReference>
<dbReference type="InterPro" id="IPR051918">
    <property type="entry name" value="STPP_CPPED1"/>
</dbReference>
<dbReference type="Pfam" id="PF00149">
    <property type="entry name" value="Metallophos"/>
    <property type="match status" value="1"/>
</dbReference>
<protein>
    <submittedName>
        <fullName evidence="2">3',5'-cyclic adenosine monophosphate phosphodiesterase CpdA</fullName>
        <ecNumber evidence="2">3.1.4.17</ecNumber>
    </submittedName>
</protein>
<name>A0A517ZNN0_9PLAN</name>
<dbReference type="InterPro" id="IPR029052">
    <property type="entry name" value="Metallo-depent_PP-like"/>
</dbReference>
<evidence type="ECO:0000313" key="2">
    <source>
        <dbReference type="EMBL" id="QDU44084.1"/>
    </source>
</evidence>
<dbReference type="SUPFAM" id="SSF56300">
    <property type="entry name" value="Metallo-dependent phosphatases"/>
    <property type="match status" value="1"/>
</dbReference>
<dbReference type="InterPro" id="IPR006311">
    <property type="entry name" value="TAT_signal"/>
</dbReference>
<sequence length="318" mass="35278">MNRRELLQSLAVGSGAAFLSSGMGAPLLAADSSMPRKRTARLAHLTDIHLNEKRSAADGLTKALRHVQALKDPPELLINGGDAIYDGLAVDRSHLESQWALWNNTWKAECALPVKHCLGNHDVWGWDKPGSKTTGNEPGWGKQYSLDQLGLERGYYGFNVGGWRILVLDSMTADDETVYRGELDAAQFAWLKNELTTTPATTPIAIISHIPIVTVGGLEFQEHVKQDPRKRRMLSHQDATALVHLFRKHPNVKLCLSGHTHLTERISFSGIDFVNSGAVCGLWWKGNHYHTDEGYNVIDLYDDGTFGTEYMSYGWTVG</sequence>
<feature type="domain" description="Calcineurin-like phosphoesterase" evidence="1">
    <location>
        <begin position="41"/>
        <end position="261"/>
    </location>
</feature>
<dbReference type="KEGG" id="sdyn:Mal52_25620"/>
<dbReference type="PANTHER" id="PTHR43143:SF1">
    <property type="entry name" value="SERINE_THREONINE-PROTEIN PHOSPHATASE CPPED1"/>
    <property type="match status" value="1"/>
</dbReference>
<dbReference type="InterPro" id="IPR004843">
    <property type="entry name" value="Calcineurin-like_PHP"/>
</dbReference>
<accession>A0A517ZNN0</accession>
<dbReference type="Proteomes" id="UP000319383">
    <property type="component" value="Chromosome"/>
</dbReference>
<dbReference type="PANTHER" id="PTHR43143">
    <property type="entry name" value="METALLOPHOSPHOESTERASE, CALCINEURIN SUPERFAMILY"/>
    <property type="match status" value="1"/>
</dbReference>
<gene>
    <name evidence="2" type="primary">cpdA_1</name>
    <name evidence="2" type="ORF">Mal52_25620</name>
</gene>
<dbReference type="PROSITE" id="PS51318">
    <property type="entry name" value="TAT"/>
    <property type="match status" value="1"/>
</dbReference>
<keyword evidence="3" id="KW-1185">Reference proteome</keyword>
<dbReference type="EMBL" id="CP036276">
    <property type="protein sequence ID" value="QDU44084.1"/>
    <property type="molecule type" value="Genomic_DNA"/>
</dbReference>
<reference evidence="2 3" key="1">
    <citation type="submission" date="2019-02" db="EMBL/GenBank/DDBJ databases">
        <title>Deep-cultivation of Planctomycetes and their phenomic and genomic characterization uncovers novel biology.</title>
        <authorList>
            <person name="Wiegand S."/>
            <person name="Jogler M."/>
            <person name="Boedeker C."/>
            <person name="Pinto D."/>
            <person name="Vollmers J."/>
            <person name="Rivas-Marin E."/>
            <person name="Kohn T."/>
            <person name="Peeters S.H."/>
            <person name="Heuer A."/>
            <person name="Rast P."/>
            <person name="Oberbeckmann S."/>
            <person name="Bunk B."/>
            <person name="Jeske O."/>
            <person name="Meyerdierks A."/>
            <person name="Storesund J.E."/>
            <person name="Kallscheuer N."/>
            <person name="Luecker S."/>
            <person name="Lage O.M."/>
            <person name="Pohl T."/>
            <person name="Merkel B.J."/>
            <person name="Hornburger P."/>
            <person name="Mueller R.-W."/>
            <person name="Bruemmer F."/>
            <person name="Labrenz M."/>
            <person name="Spormann A.M."/>
            <person name="Op den Camp H."/>
            <person name="Overmann J."/>
            <person name="Amann R."/>
            <person name="Jetten M.S.M."/>
            <person name="Mascher T."/>
            <person name="Medema M.H."/>
            <person name="Devos D.P."/>
            <person name="Kaster A.-K."/>
            <person name="Ovreas L."/>
            <person name="Rohde M."/>
            <person name="Galperin M.Y."/>
            <person name="Jogler C."/>
        </authorList>
    </citation>
    <scope>NUCLEOTIDE SEQUENCE [LARGE SCALE GENOMIC DNA]</scope>
    <source>
        <strain evidence="2 3">Mal52</strain>
    </source>
</reference>
<evidence type="ECO:0000259" key="1">
    <source>
        <dbReference type="Pfam" id="PF00149"/>
    </source>
</evidence>
<proteinExistence type="predicted"/>
<keyword evidence="2" id="KW-0378">Hydrolase</keyword>
<evidence type="ECO:0000313" key="3">
    <source>
        <dbReference type="Proteomes" id="UP000319383"/>
    </source>
</evidence>
<dbReference type="AlphaFoldDB" id="A0A517ZNN0"/>
<dbReference type="GO" id="GO:0004114">
    <property type="term" value="F:3',5'-cyclic-nucleotide phosphodiesterase activity"/>
    <property type="evidence" value="ECO:0007669"/>
    <property type="project" value="UniProtKB-EC"/>
</dbReference>
<dbReference type="EC" id="3.1.4.17" evidence="2"/>